<gene>
    <name evidence="1" type="ORF">ECC02_001543</name>
</gene>
<reference evidence="1 2" key="1">
    <citation type="journal article" date="2019" name="Genome Biol. Evol.">
        <title>Nanopore Sequencing Significantly Improves Genome Assembly of the Protozoan Parasite Trypanosoma cruzi.</title>
        <authorList>
            <person name="Diaz-Viraque F."/>
            <person name="Pita S."/>
            <person name="Greif G."/>
            <person name="de Souza R.C.M."/>
            <person name="Iraola G."/>
            <person name="Robello C."/>
        </authorList>
    </citation>
    <scope>NUCLEOTIDE SEQUENCE [LARGE SCALE GENOMIC DNA]</scope>
    <source>
        <strain evidence="1 2">Berenice</strain>
    </source>
</reference>
<dbReference type="Proteomes" id="UP000583944">
    <property type="component" value="Unassembled WGS sequence"/>
</dbReference>
<name>A0A7J6YFF0_TRYCR</name>
<accession>A0A7J6YFF0</accession>
<evidence type="ECO:0000313" key="2">
    <source>
        <dbReference type="Proteomes" id="UP000583944"/>
    </source>
</evidence>
<protein>
    <submittedName>
        <fullName evidence="1">Trans-sialidase</fullName>
    </submittedName>
</protein>
<sequence length="379" mass="42786">MPTMSYLWTRGIYMQHAQQRELLTIQAPIKKRQRGCRTPLMNAGDGSPIQSATSGYYAQAAHRTADAPPDLSNCPTKSSRRAMELIRKRRSTVVRRITDIPALGQLYEESKQGGLRDVGAVNVGAENVTSRQFTTFCRTHEQPMNKESRAAFLMAIDVAPPTRLQYARMLRSMLEMNRTPLGMVILELQKIAARSETQQAHPLTKEGMGQFIHSQTNWKERVVFRLAWITASRCFEIAATAPNNFTLERDGNIILYWPVAPKTAKADPHCAPRFFRARGQDALDIIELCGTLQHNEELTNLTTAQIERALAHWNATAHSTKQGALRHAAEIVETYNLDPHVILQLAKHVDPFDLFQKTVRYLGRYTTMMTQVSSLVALM</sequence>
<dbReference type="AlphaFoldDB" id="A0A7J6YFF0"/>
<dbReference type="VEuPathDB" id="TriTrypDB:ECC02_001543"/>
<comment type="caution">
    <text evidence="1">The sequence shown here is derived from an EMBL/GenBank/DDBJ whole genome shotgun (WGS) entry which is preliminary data.</text>
</comment>
<organism evidence="1 2">
    <name type="scientific">Trypanosoma cruzi</name>
    <dbReference type="NCBI Taxonomy" id="5693"/>
    <lineage>
        <taxon>Eukaryota</taxon>
        <taxon>Discoba</taxon>
        <taxon>Euglenozoa</taxon>
        <taxon>Kinetoplastea</taxon>
        <taxon>Metakinetoplastina</taxon>
        <taxon>Trypanosomatida</taxon>
        <taxon>Trypanosomatidae</taxon>
        <taxon>Trypanosoma</taxon>
        <taxon>Schizotrypanum</taxon>
    </lineage>
</organism>
<evidence type="ECO:0000313" key="1">
    <source>
        <dbReference type="EMBL" id="KAF5225365.1"/>
    </source>
</evidence>
<dbReference type="EMBL" id="JABDHM010000007">
    <property type="protein sequence ID" value="KAF5225365.1"/>
    <property type="molecule type" value="Genomic_DNA"/>
</dbReference>
<proteinExistence type="predicted"/>